<proteinExistence type="predicted"/>
<reference evidence="2" key="1">
    <citation type="journal article" date="2019" name="Int. J. Syst. Evol. Microbiol.">
        <title>The Global Catalogue of Microorganisms (GCM) 10K type strain sequencing project: providing services to taxonomists for standard genome sequencing and annotation.</title>
        <authorList>
            <consortium name="The Broad Institute Genomics Platform"/>
            <consortium name="The Broad Institute Genome Sequencing Center for Infectious Disease"/>
            <person name="Wu L."/>
            <person name="Ma J."/>
        </authorList>
    </citation>
    <scope>NUCLEOTIDE SEQUENCE [LARGE SCALE GENOMIC DNA]</scope>
    <source>
        <strain evidence="2">CCUG 53270</strain>
    </source>
</reference>
<keyword evidence="2" id="KW-1185">Reference proteome</keyword>
<dbReference type="NCBIfam" id="TIGR00099">
    <property type="entry name" value="Cof-subfamily"/>
    <property type="match status" value="1"/>
</dbReference>
<accession>A0ABW3UMS9</accession>
<dbReference type="InterPro" id="IPR000150">
    <property type="entry name" value="Cof"/>
</dbReference>
<dbReference type="GO" id="GO:0016787">
    <property type="term" value="F:hydrolase activity"/>
    <property type="evidence" value="ECO:0007669"/>
    <property type="project" value="UniProtKB-KW"/>
</dbReference>
<dbReference type="EC" id="3.-.-.-" evidence="1"/>
<dbReference type="Proteomes" id="UP001597180">
    <property type="component" value="Unassembled WGS sequence"/>
</dbReference>
<dbReference type="RefSeq" id="WP_345585653.1">
    <property type="nucleotide sequence ID" value="NZ_BAABJG010000003.1"/>
</dbReference>
<evidence type="ECO:0000313" key="1">
    <source>
        <dbReference type="EMBL" id="MFD1221594.1"/>
    </source>
</evidence>
<dbReference type="SFLD" id="SFLDG01140">
    <property type="entry name" value="C2.B:_Phosphomannomutase_and_P"/>
    <property type="match status" value="1"/>
</dbReference>
<dbReference type="EMBL" id="JBHTLU010000019">
    <property type="protein sequence ID" value="MFD1221594.1"/>
    <property type="molecule type" value="Genomic_DNA"/>
</dbReference>
<name>A0ABW3UMS9_9BACL</name>
<organism evidence="1 2">
    <name type="scientific">Paenibacillus vulneris</name>
    <dbReference type="NCBI Taxonomy" id="1133364"/>
    <lineage>
        <taxon>Bacteria</taxon>
        <taxon>Bacillati</taxon>
        <taxon>Bacillota</taxon>
        <taxon>Bacilli</taxon>
        <taxon>Bacillales</taxon>
        <taxon>Paenibacillaceae</taxon>
        <taxon>Paenibacillus</taxon>
    </lineage>
</organism>
<keyword evidence="1" id="KW-0378">Hydrolase</keyword>
<dbReference type="InterPro" id="IPR036412">
    <property type="entry name" value="HAD-like_sf"/>
</dbReference>
<dbReference type="InterPro" id="IPR023214">
    <property type="entry name" value="HAD_sf"/>
</dbReference>
<dbReference type="Gene3D" id="3.30.1240.10">
    <property type="match status" value="1"/>
</dbReference>
<dbReference type="EC" id="3.1.3.-" evidence="1"/>
<dbReference type="Pfam" id="PF08282">
    <property type="entry name" value="Hydrolase_3"/>
    <property type="match status" value="1"/>
</dbReference>
<dbReference type="InterPro" id="IPR006379">
    <property type="entry name" value="HAD-SF_hydro_IIB"/>
</dbReference>
<sequence>MKKIILISDLDGTLLNQTHQISPENENAIRRFKEMGGLFTLATGRMEAAVEPFIQKLGIDVPVILYNGAKIVDPVTKKVLYEKQLTIPLSLWSRFMASLTEADDMALLVYRDGQVYAPVRNAVLEKHEKKDGVVCLPFTDDLIAGPVTKVMIISDSVQKANELEQAVLNSGLPCEMVYSESNYLEILPQHATKGTALEELVRILQIDQPYTIAVGDNLNDLAMIRQADLGYAVENAHPQLAAAADAVTVHHERHAIAAIIGDYIEKRRELA</sequence>
<comment type="caution">
    <text evidence="1">The sequence shown here is derived from an EMBL/GenBank/DDBJ whole genome shotgun (WGS) entry which is preliminary data.</text>
</comment>
<evidence type="ECO:0000313" key="2">
    <source>
        <dbReference type="Proteomes" id="UP001597180"/>
    </source>
</evidence>
<dbReference type="CDD" id="cd07516">
    <property type="entry name" value="HAD_Pase"/>
    <property type="match status" value="1"/>
</dbReference>
<dbReference type="PANTHER" id="PTHR10000">
    <property type="entry name" value="PHOSPHOSERINE PHOSPHATASE"/>
    <property type="match status" value="1"/>
</dbReference>
<dbReference type="PANTHER" id="PTHR10000:SF8">
    <property type="entry name" value="HAD SUPERFAMILY HYDROLASE-LIKE, TYPE 3"/>
    <property type="match status" value="1"/>
</dbReference>
<dbReference type="NCBIfam" id="TIGR01484">
    <property type="entry name" value="HAD-SF-IIB"/>
    <property type="match status" value="1"/>
</dbReference>
<dbReference type="Gene3D" id="3.40.50.1000">
    <property type="entry name" value="HAD superfamily/HAD-like"/>
    <property type="match status" value="1"/>
</dbReference>
<gene>
    <name evidence="1" type="ORF">ACFQ4B_15865</name>
</gene>
<dbReference type="SFLD" id="SFLDS00003">
    <property type="entry name" value="Haloacid_Dehalogenase"/>
    <property type="match status" value="1"/>
</dbReference>
<protein>
    <submittedName>
        <fullName evidence="1">HAD family hydrolase</fullName>
        <ecNumber evidence="1">3.-.-.-</ecNumber>
        <ecNumber evidence="1">3.1.3.-</ecNumber>
    </submittedName>
</protein>
<dbReference type="PROSITE" id="PS01228">
    <property type="entry name" value="COF_1"/>
    <property type="match status" value="1"/>
</dbReference>
<dbReference type="SUPFAM" id="SSF56784">
    <property type="entry name" value="HAD-like"/>
    <property type="match status" value="1"/>
</dbReference>